<dbReference type="EMBL" id="JAFCMP010000179">
    <property type="protein sequence ID" value="KAG5184155.1"/>
    <property type="molecule type" value="Genomic_DNA"/>
</dbReference>
<dbReference type="Gene3D" id="1.25.10.10">
    <property type="entry name" value="Leucine-rich Repeat Variant"/>
    <property type="match status" value="1"/>
</dbReference>
<organism evidence="2 3">
    <name type="scientific">Tribonema minus</name>
    <dbReference type="NCBI Taxonomy" id="303371"/>
    <lineage>
        <taxon>Eukaryota</taxon>
        <taxon>Sar</taxon>
        <taxon>Stramenopiles</taxon>
        <taxon>Ochrophyta</taxon>
        <taxon>PX clade</taxon>
        <taxon>Xanthophyceae</taxon>
        <taxon>Tribonematales</taxon>
        <taxon>Tribonemataceae</taxon>
        <taxon>Tribonema</taxon>
    </lineage>
</organism>
<reference evidence="2" key="1">
    <citation type="submission" date="2021-02" db="EMBL/GenBank/DDBJ databases">
        <title>First Annotated Genome of the Yellow-green Alga Tribonema minus.</title>
        <authorList>
            <person name="Mahan K.M."/>
        </authorList>
    </citation>
    <scope>NUCLEOTIDE SEQUENCE</scope>
    <source>
        <strain evidence="2">UTEX B ZZ1240</strain>
    </source>
</reference>
<sequence length="417" mass="42867">MEANTHIQVEQVAEDGGGKQSLTIPSHAVLSGDLLRKVLSVEEADHNYFPLSLVAKEWHSIRAGGVGGGTVTEEAQCAALEGSTEAENPRLAAGSKTTSVRLICVPGNLRGWAQHNGCSLTSICTASAGRGDSDFLRAHAGSVSVDESVCWTAALGEHMDVLRVICIKNELPGSLVLSCPGWKLLQDASVREALVDRSDDQQGGRTVLLSALRADAVMTAPGASRAVVAAMERHPADAEIQQEAMKCIALAISSQTQGLNTVAQAALVTAGAPDVVVAGLCAHPGDADVQSNGLGAAAYLAQGCAAAQAALVAAGAPVVVEAGLRTHQGNVRVQRNGLQAVSNLAQDCAAARAALLTAGVLDAVELARWAHPRDRDIQRAGLYAFANLARGLAPGLAAVITASVPGLMEAGMSHWMS</sequence>
<dbReference type="SUPFAM" id="SSF48371">
    <property type="entry name" value="ARM repeat"/>
    <property type="match status" value="1"/>
</dbReference>
<protein>
    <submittedName>
        <fullName evidence="2">Uncharacterized protein</fullName>
    </submittedName>
</protein>
<evidence type="ECO:0000313" key="3">
    <source>
        <dbReference type="Proteomes" id="UP000664859"/>
    </source>
</evidence>
<dbReference type="InterPro" id="IPR016024">
    <property type="entry name" value="ARM-type_fold"/>
</dbReference>
<proteinExistence type="predicted"/>
<keyword evidence="3" id="KW-1185">Reference proteome</keyword>
<dbReference type="AlphaFoldDB" id="A0A835YZA7"/>
<dbReference type="InterPro" id="IPR011989">
    <property type="entry name" value="ARM-like"/>
</dbReference>
<evidence type="ECO:0000256" key="1">
    <source>
        <dbReference type="ARBA" id="ARBA00022737"/>
    </source>
</evidence>
<gene>
    <name evidence="2" type="ORF">JKP88DRAFT_245017</name>
</gene>
<name>A0A835YZA7_9STRA</name>
<keyword evidence="1" id="KW-0677">Repeat</keyword>
<dbReference type="PANTHER" id="PTHR22895">
    <property type="entry name" value="ARMADILLO REPEAT-CONTAINING PROTEIN 6"/>
    <property type="match status" value="1"/>
</dbReference>
<evidence type="ECO:0000313" key="2">
    <source>
        <dbReference type="EMBL" id="KAG5184155.1"/>
    </source>
</evidence>
<dbReference type="Proteomes" id="UP000664859">
    <property type="component" value="Unassembled WGS sequence"/>
</dbReference>
<dbReference type="PANTHER" id="PTHR22895:SF0">
    <property type="entry name" value="ARMADILLO REPEAT-CONTAINING PROTEIN 6"/>
    <property type="match status" value="1"/>
</dbReference>
<accession>A0A835YZA7</accession>
<comment type="caution">
    <text evidence="2">The sequence shown here is derived from an EMBL/GenBank/DDBJ whole genome shotgun (WGS) entry which is preliminary data.</text>
</comment>